<evidence type="ECO:0000259" key="3">
    <source>
        <dbReference type="PROSITE" id="PS50885"/>
    </source>
</evidence>
<dbReference type="GO" id="GO:0052621">
    <property type="term" value="F:diguanylate cyclase activity"/>
    <property type="evidence" value="ECO:0007669"/>
    <property type="project" value="UniProtKB-EC"/>
</dbReference>
<dbReference type="InterPro" id="IPR050469">
    <property type="entry name" value="Diguanylate_Cyclase"/>
</dbReference>
<dbReference type="Proteomes" id="UP000317550">
    <property type="component" value="Chromosome"/>
</dbReference>
<dbReference type="CDD" id="cd01949">
    <property type="entry name" value="GGDEF"/>
    <property type="match status" value="1"/>
</dbReference>
<dbReference type="PANTHER" id="PTHR45138">
    <property type="entry name" value="REGULATORY COMPONENTS OF SENSORY TRANSDUCTION SYSTEM"/>
    <property type="match status" value="1"/>
</dbReference>
<gene>
    <name evidence="5" type="ORF">FNU76_04940</name>
</gene>
<evidence type="ECO:0000256" key="1">
    <source>
        <dbReference type="ARBA" id="ARBA00012528"/>
    </source>
</evidence>
<feature type="domain" description="HAMP" evidence="3">
    <location>
        <begin position="299"/>
        <end position="352"/>
    </location>
</feature>
<keyword evidence="6" id="KW-1185">Reference proteome</keyword>
<dbReference type="InterPro" id="IPR003660">
    <property type="entry name" value="HAMP_dom"/>
</dbReference>
<dbReference type="Gene3D" id="6.10.340.10">
    <property type="match status" value="1"/>
</dbReference>
<accession>A0A516SC72</accession>
<name>A0A516SC72_9NEIS</name>
<evidence type="ECO:0000256" key="2">
    <source>
        <dbReference type="ARBA" id="ARBA00034247"/>
    </source>
</evidence>
<dbReference type="InterPro" id="IPR000160">
    <property type="entry name" value="GGDEF_dom"/>
</dbReference>
<dbReference type="KEGG" id="cari:FNU76_04940"/>
<dbReference type="InterPro" id="IPR007892">
    <property type="entry name" value="CHASE4"/>
</dbReference>
<evidence type="ECO:0000313" key="6">
    <source>
        <dbReference type="Proteomes" id="UP000317550"/>
    </source>
</evidence>
<comment type="catalytic activity">
    <reaction evidence="2">
        <text>2 GTP = 3',3'-c-di-GMP + 2 diphosphate</text>
        <dbReference type="Rhea" id="RHEA:24898"/>
        <dbReference type="ChEBI" id="CHEBI:33019"/>
        <dbReference type="ChEBI" id="CHEBI:37565"/>
        <dbReference type="ChEBI" id="CHEBI:58805"/>
        <dbReference type="EC" id="2.7.7.65"/>
    </reaction>
</comment>
<dbReference type="InterPro" id="IPR029787">
    <property type="entry name" value="Nucleotide_cyclase"/>
</dbReference>
<evidence type="ECO:0000313" key="5">
    <source>
        <dbReference type="EMBL" id="QDQ25746.1"/>
    </source>
</evidence>
<dbReference type="GO" id="GO:0005886">
    <property type="term" value="C:plasma membrane"/>
    <property type="evidence" value="ECO:0007669"/>
    <property type="project" value="TreeGrafter"/>
</dbReference>
<dbReference type="AlphaFoldDB" id="A0A516SC72"/>
<dbReference type="NCBIfam" id="TIGR00254">
    <property type="entry name" value="GGDEF"/>
    <property type="match status" value="1"/>
</dbReference>
<evidence type="ECO:0000259" key="4">
    <source>
        <dbReference type="PROSITE" id="PS50887"/>
    </source>
</evidence>
<dbReference type="SUPFAM" id="SSF55073">
    <property type="entry name" value="Nucleotide cyclase"/>
    <property type="match status" value="1"/>
</dbReference>
<dbReference type="RefSeq" id="WP_143856671.1">
    <property type="nucleotide sequence ID" value="NZ_CP041730.1"/>
</dbReference>
<dbReference type="PROSITE" id="PS50887">
    <property type="entry name" value="GGDEF"/>
    <property type="match status" value="1"/>
</dbReference>
<dbReference type="FunFam" id="3.30.70.270:FF:000001">
    <property type="entry name" value="Diguanylate cyclase domain protein"/>
    <property type="match status" value="1"/>
</dbReference>
<dbReference type="GO" id="GO:1902201">
    <property type="term" value="P:negative regulation of bacterial-type flagellum-dependent cell motility"/>
    <property type="evidence" value="ECO:0007669"/>
    <property type="project" value="TreeGrafter"/>
</dbReference>
<dbReference type="GO" id="GO:0043709">
    <property type="term" value="P:cell adhesion involved in single-species biofilm formation"/>
    <property type="evidence" value="ECO:0007669"/>
    <property type="project" value="TreeGrafter"/>
</dbReference>
<organism evidence="5 6">
    <name type="scientific">Chitinimonas arctica</name>
    <dbReference type="NCBI Taxonomy" id="2594795"/>
    <lineage>
        <taxon>Bacteria</taxon>
        <taxon>Pseudomonadati</taxon>
        <taxon>Pseudomonadota</taxon>
        <taxon>Betaproteobacteria</taxon>
        <taxon>Neisseriales</taxon>
        <taxon>Chitinibacteraceae</taxon>
        <taxon>Chitinimonas</taxon>
    </lineage>
</organism>
<feature type="domain" description="GGDEF" evidence="4">
    <location>
        <begin position="388"/>
        <end position="523"/>
    </location>
</feature>
<dbReference type="PANTHER" id="PTHR45138:SF9">
    <property type="entry name" value="DIGUANYLATE CYCLASE DGCM-RELATED"/>
    <property type="match status" value="1"/>
</dbReference>
<dbReference type="Gene3D" id="3.30.70.270">
    <property type="match status" value="1"/>
</dbReference>
<sequence length="526" mass="58015">MGLRGKLLFSLVALLGVLGLASTLILRSSVLASYQQIELEASQDDMARLVQTLEAELLQLNQVTREWGNWTELYNYLANRNRDFRNENLSPTNLALSGVWYLAIYDLAGHTVEAHSLNPRTSQPVDLGQLAQSDNPIRAILGQQPEASPDNCGLARVAQGLLMLCRLPILDSEGKLPSRGVIVMGRLLDPPALQRIANQTRLQFELLSAPTQTKPPPTGEPRTLFSPLGYGPVGYLQGEDRYELHWTLRDLAGRPCGELLLPWPRSIMTRGREVLVQAQWQLTLLTLLGAFGMLLVIDRVLLVRLKRLSNELDDIRAGQDWAKRTSDSSADEIGGVAQHTNELLTVIAAQMLELEQRAQTDPLTGLANRRAFDQRLLHEIRLQRRKGQPLALVMLDVDFFKRYNDAYGHQAGDAALRVVARCMSGQAKRPGDLPVRLGGEEFAILLADTNLAAACDIAERVRLALLAEALPHKQSDVAEVLSISLGVAMLQSDDTPESLYARADTALYAAKHAGRNQVVSKATETD</sequence>
<dbReference type="InterPro" id="IPR043128">
    <property type="entry name" value="Rev_trsase/Diguanyl_cyclase"/>
</dbReference>
<dbReference type="GO" id="GO:0007165">
    <property type="term" value="P:signal transduction"/>
    <property type="evidence" value="ECO:0007669"/>
    <property type="project" value="InterPro"/>
</dbReference>
<dbReference type="EC" id="2.7.7.65" evidence="1"/>
<proteinExistence type="predicted"/>
<dbReference type="Pfam" id="PF00990">
    <property type="entry name" value="GGDEF"/>
    <property type="match status" value="1"/>
</dbReference>
<dbReference type="PROSITE" id="PS50885">
    <property type="entry name" value="HAMP"/>
    <property type="match status" value="1"/>
</dbReference>
<dbReference type="SMART" id="SM00267">
    <property type="entry name" value="GGDEF"/>
    <property type="match status" value="1"/>
</dbReference>
<dbReference type="OrthoDB" id="23692at2"/>
<dbReference type="Pfam" id="PF05228">
    <property type="entry name" value="CHASE4"/>
    <property type="match status" value="1"/>
</dbReference>
<protein>
    <recommendedName>
        <fullName evidence="1">diguanylate cyclase</fullName>
        <ecNumber evidence="1">2.7.7.65</ecNumber>
    </recommendedName>
</protein>
<dbReference type="EMBL" id="CP041730">
    <property type="protein sequence ID" value="QDQ25746.1"/>
    <property type="molecule type" value="Genomic_DNA"/>
</dbReference>
<reference evidence="6" key="1">
    <citation type="submission" date="2019-07" db="EMBL/GenBank/DDBJ databases">
        <title>Chitinimonas sp. nov., isolated from Ny-Alesund, arctica soil.</title>
        <authorList>
            <person name="Xu Q."/>
            <person name="Peng F."/>
        </authorList>
    </citation>
    <scope>NUCLEOTIDE SEQUENCE [LARGE SCALE GENOMIC DNA]</scope>
    <source>
        <strain evidence="6">R3-44</strain>
    </source>
</reference>